<evidence type="ECO:0000313" key="3">
    <source>
        <dbReference type="WBParaSite" id="BTMF_0000480101-mRNA-1"/>
    </source>
</evidence>
<evidence type="ECO:0000313" key="2">
    <source>
        <dbReference type="Proteomes" id="UP000280834"/>
    </source>
</evidence>
<accession>A0A0R3QEL1</accession>
<dbReference type="WBParaSite" id="BTMF_0000480101-mRNA-1">
    <property type="protein sequence ID" value="BTMF_0000480101-mRNA-1"/>
    <property type="gene ID" value="BTMF_0000480101"/>
</dbReference>
<name>A0A0R3QEL1_9BILA</name>
<dbReference type="Proteomes" id="UP000280834">
    <property type="component" value="Unassembled WGS sequence"/>
</dbReference>
<protein>
    <submittedName>
        <fullName evidence="1 3">Uncharacterized protein</fullName>
    </submittedName>
</protein>
<dbReference type="EMBL" id="UZAG01003919">
    <property type="protein sequence ID" value="VDO16089.1"/>
    <property type="molecule type" value="Genomic_DNA"/>
</dbReference>
<keyword evidence="2" id="KW-1185">Reference proteome</keyword>
<sequence length="69" mass="7397">MAANSHGHRLTGWSETLSNSSETIFPSVGVHRHPMKTGGSVTEQGCARGARYGYGRVTCYVTRPGTAKM</sequence>
<reference evidence="3" key="1">
    <citation type="submission" date="2017-02" db="UniProtKB">
        <authorList>
            <consortium name="WormBaseParasite"/>
        </authorList>
    </citation>
    <scope>IDENTIFICATION</scope>
</reference>
<proteinExistence type="predicted"/>
<gene>
    <name evidence="1" type="ORF">BTMF_LOCUS4093</name>
</gene>
<reference evidence="1 2" key="2">
    <citation type="submission" date="2018-11" db="EMBL/GenBank/DDBJ databases">
        <authorList>
            <consortium name="Pathogen Informatics"/>
        </authorList>
    </citation>
    <scope>NUCLEOTIDE SEQUENCE [LARGE SCALE GENOMIC DNA]</scope>
</reference>
<dbReference type="AlphaFoldDB" id="A0A0R3QEL1"/>
<evidence type="ECO:0000313" key="1">
    <source>
        <dbReference type="EMBL" id="VDO16089.1"/>
    </source>
</evidence>
<organism evidence="3">
    <name type="scientific">Brugia timori</name>
    <dbReference type="NCBI Taxonomy" id="42155"/>
    <lineage>
        <taxon>Eukaryota</taxon>
        <taxon>Metazoa</taxon>
        <taxon>Ecdysozoa</taxon>
        <taxon>Nematoda</taxon>
        <taxon>Chromadorea</taxon>
        <taxon>Rhabditida</taxon>
        <taxon>Spirurina</taxon>
        <taxon>Spiruromorpha</taxon>
        <taxon>Filarioidea</taxon>
        <taxon>Onchocercidae</taxon>
        <taxon>Brugia</taxon>
    </lineage>
</organism>